<accession>A0A6C0ET78</accession>
<organism evidence="1">
    <name type="scientific">viral metagenome</name>
    <dbReference type="NCBI Taxonomy" id="1070528"/>
    <lineage>
        <taxon>unclassified sequences</taxon>
        <taxon>metagenomes</taxon>
        <taxon>organismal metagenomes</taxon>
    </lineage>
</organism>
<sequence length="76" mass="9402">MDQVHYKELKVGQKYIIEEEYETVTGYFIGEQSRFLGFYSENMKPFWTKKRTKIYKLKIKKTFLQKINTFVKMRLY</sequence>
<dbReference type="EMBL" id="MN738932">
    <property type="protein sequence ID" value="QHT32198.1"/>
    <property type="molecule type" value="Genomic_DNA"/>
</dbReference>
<protein>
    <submittedName>
        <fullName evidence="1">Uncharacterized protein</fullName>
    </submittedName>
</protein>
<dbReference type="AlphaFoldDB" id="A0A6C0ET78"/>
<reference evidence="1" key="1">
    <citation type="journal article" date="2020" name="Nature">
        <title>Giant virus diversity and host interactions through global metagenomics.</title>
        <authorList>
            <person name="Schulz F."/>
            <person name="Roux S."/>
            <person name="Paez-Espino D."/>
            <person name="Jungbluth S."/>
            <person name="Walsh D.A."/>
            <person name="Denef V.J."/>
            <person name="McMahon K.D."/>
            <person name="Konstantinidis K.T."/>
            <person name="Eloe-Fadrosh E.A."/>
            <person name="Kyrpides N.C."/>
            <person name="Woyke T."/>
        </authorList>
    </citation>
    <scope>NUCLEOTIDE SEQUENCE</scope>
    <source>
        <strain evidence="1">GVMAG-M-3300009159-65</strain>
    </source>
</reference>
<name>A0A6C0ET78_9ZZZZ</name>
<proteinExistence type="predicted"/>
<evidence type="ECO:0000313" key="1">
    <source>
        <dbReference type="EMBL" id="QHT32198.1"/>
    </source>
</evidence>